<name>A0A2W5SRU0_9BACT</name>
<dbReference type="EMBL" id="QFQP01000083">
    <property type="protein sequence ID" value="PZR03543.1"/>
    <property type="molecule type" value="Genomic_DNA"/>
</dbReference>
<dbReference type="AlphaFoldDB" id="A0A2W5SRU0"/>
<evidence type="ECO:0000313" key="2">
    <source>
        <dbReference type="Proteomes" id="UP000249061"/>
    </source>
</evidence>
<evidence type="ECO:0000313" key="1">
    <source>
        <dbReference type="EMBL" id="PZR03543.1"/>
    </source>
</evidence>
<comment type="caution">
    <text evidence="1">The sequence shown here is derived from an EMBL/GenBank/DDBJ whole genome shotgun (WGS) entry which is preliminary data.</text>
</comment>
<dbReference type="Proteomes" id="UP000249061">
    <property type="component" value="Unassembled WGS sequence"/>
</dbReference>
<gene>
    <name evidence="1" type="ORF">DI536_35835</name>
</gene>
<protein>
    <submittedName>
        <fullName evidence="1">Uncharacterized protein</fullName>
    </submittedName>
</protein>
<proteinExistence type="predicted"/>
<sequence>MKKLWLALLLVGCDESTPTVPQPVEPRSSLRVPLPDGWKASAVAGGLQVGPQGRVVLQLESTTKPLPDAGAFIAAVEREGVTVQQKEAVESFVGVRYFVGVDAATTKRDAFVGVRKTGPRTIWCSTTSSAKSEEVEAAMTVCRSLSWEG</sequence>
<organism evidence="1 2">
    <name type="scientific">Archangium gephyra</name>
    <dbReference type="NCBI Taxonomy" id="48"/>
    <lineage>
        <taxon>Bacteria</taxon>
        <taxon>Pseudomonadati</taxon>
        <taxon>Myxococcota</taxon>
        <taxon>Myxococcia</taxon>
        <taxon>Myxococcales</taxon>
        <taxon>Cystobacterineae</taxon>
        <taxon>Archangiaceae</taxon>
        <taxon>Archangium</taxon>
    </lineage>
</organism>
<accession>A0A2W5SRU0</accession>
<reference evidence="1 2" key="1">
    <citation type="submission" date="2017-08" db="EMBL/GenBank/DDBJ databases">
        <title>Infants hospitalized years apart are colonized by the same room-sourced microbial strains.</title>
        <authorList>
            <person name="Brooks B."/>
            <person name="Olm M.R."/>
            <person name="Firek B.A."/>
            <person name="Baker R."/>
            <person name="Thomas B.C."/>
            <person name="Morowitz M.J."/>
            <person name="Banfield J.F."/>
        </authorList>
    </citation>
    <scope>NUCLEOTIDE SEQUENCE [LARGE SCALE GENOMIC DNA]</scope>
    <source>
        <strain evidence="1">S2_003_000_R2_14</strain>
    </source>
</reference>